<name>A0A2U2C809_9RHOB</name>
<dbReference type="EMBL" id="QEYD01000008">
    <property type="protein sequence ID" value="PWE27991.1"/>
    <property type="molecule type" value="Genomic_DNA"/>
</dbReference>
<proteinExistence type="predicted"/>
<protein>
    <submittedName>
        <fullName evidence="1">Uncharacterized protein</fullName>
    </submittedName>
</protein>
<sequence>MRFVPLLRPSARRVLAVLGWASAFVAFLASSLAVASSFRPSLPTGGVMWDCRLGDRPAAERDHAIEEAALAFERLFDVFDQNRDRVLLFTAGLDAGTRLPVCDLGRAATRSDRYAIELHAPNEGPNGLVLSAWVDGILHDLALPDEEDAPADGLHSAGLEYFHYYLHAPVVVRLRHANGMTFAELHFLRDPGAYRDDVDCTEMRLGWHRFLRPFIPCL</sequence>
<accession>A0A2U2C809</accession>
<evidence type="ECO:0000313" key="1">
    <source>
        <dbReference type="EMBL" id="PWE27991.1"/>
    </source>
</evidence>
<comment type="caution">
    <text evidence="1">The sequence shown here is derived from an EMBL/GenBank/DDBJ whole genome shotgun (WGS) entry which is preliminary data.</text>
</comment>
<dbReference type="GeneID" id="94366036"/>
<keyword evidence="2" id="KW-1185">Reference proteome</keyword>
<dbReference type="Proteomes" id="UP000244940">
    <property type="component" value="Unassembled WGS sequence"/>
</dbReference>
<dbReference type="RefSeq" id="WP_109533987.1">
    <property type="nucleotide sequence ID" value="NZ_QEYD01000008.1"/>
</dbReference>
<reference evidence="1 2" key="1">
    <citation type="submission" date="2018-05" db="EMBL/GenBank/DDBJ databases">
        <title>Pararhodobacter marina sp. nov., isolated from deep-sea water of the Indian Ocean.</title>
        <authorList>
            <person name="Lai Q.Sr."/>
            <person name="Liu X."/>
            <person name="Shao Z."/>
        </authorList>
    </citation>
    <scope>NUCLEOTIDE SEQUENCE [LARGE SCALE GENOMIC DNA]</scope>
    <source>
        <strain evidence="1 2">CIC4N-9</strain>
    </source>
</reference>
<gene>
    <name evidence="1" type="ORF">C4N9_14160</name>
</gene>
<organism evidence="1 2">
    <name type="scientific">Pararhodobacter marinus</name>
    <dbReference type="NCBI Taxonomy" id="2184063"/>
    <lineage>
        <taxon>Bacteria</taxon>
        <taxon>Pseudomonadati</taxon>
        <taxon>Pseudomonadota</taxon>
        <taxon>Alphaproteobacteria</taxon>
        <taxon>Rhodobacterales</taxon>
        <taxon>Paracoccaceae</taxon>
        <taxon>Pararhodobacter</taxon>
    </lineage>
</organism>
<evidence type="ECO:0000313" key="2">
    <source>
        <dbReference type="Proteomes" id="UP000244940"/>
    </source>
</evidence>
<dbReference type="AlphaFoldDB" id="A0A2U2C809"/>